<evidence type="ECO:0000256" key="1">
    <source>
        <dbReference type="ARBA" id="ARBA00004651"/>
    </source>
</evidence>
<feature type="transmembrane region" description="Helical" evidence="7">
    <location>
        <begin position="351"/>
        <end position="375"/>
    </location>
</feature>
<evidence type="ECO:0000313" key="8">
    <source>
        <dbReference type="EMBL" id="SCM83382.1"/>
    </source>
</evidence>
<gene>
    <name evidence="8" type="ORF">KL86SPO_70240</name>
</gene>
<feature type="transmembrane region" description="Helical" evidence="7">
    <location>
        <begin position="192"/>
        <end position="213"/>
    </location>
</feature>
<evidence type="ECO:0000256" key="6">
    <source>
        <dbReference type="ARBA" id="ARBA00023136"/>
    </source>
</evidence>
<dbReference type="InterPro" id="IPR036458">
    <property type="entry name" value="Na:dicarbo_symporter_sf"/>
</dbReference>
<proteinExistence type="predicted"/>
<keyword evidence="6 7" id="KW-0472">Membrane</keyword>
<dbReference type="Pfam" id="PF00375">
    <property type="entry name" value="SDF"/>
    <property type="match status" value="1"/>
</dbReference>
<feature type="transmembrane region" description="Helical" evidence="7">
    <location>
        <begin position="219"/>
        <end position="243"/>
    </location>
</feature>
<dbReference type="GO" id="GO:0005886">
    <property type="term" value="C:plasma membrane"/>
    <property type="evidence" value="ECO:0007669"/>
    <property type="project" value="UniProtKB-SubCell"/>
</dbReference>
<dbReference type="SUPFAM" id="SSF118215">
    <property type="entry name" value="Proton glutamate symport protein"/>
    <property type="match status" value="1"/>
</dbReference>
<name>A0A212M0P1_9FIRM</name>
<feature type="transmembrane region" description="Helical" evidence="7">
    <location>
        <begin position="49"/>
        <end position="71"/>
    </location>
</feature>
<evidence type="ECO:0000256" key="7">
    <source>
        <dbReference type="SAM" id="Phobius"/>
    </source>
</evidence>
<keyword evidence="5 7" id="KW-1133">Transmembrane helix</keyword>
<dbReference type="RefSeq" id="WP_288185837.1">
    <property type="nucleotide sequence ID" value="NZ_LT608335.1"/>
</dbReference>
<comment type="subcellular location">
    <subcellularLocation>
        <location evidence="1">Cell membrane</location>
        <topology evidence="1">Multi-pass membrane protein</topology>
    </subcellularLocation>
</comment>
<evidence type="ECO:0000256" key="5">
    <source>
        <dbReference type="ARBA" id="ARBA00022989"/>
    </source>
</evidence>
<evidence type="ECO:0000256" key="3">
    <source>
        <dbReference type="ARBA" id="ARBA00022475"/>
    </source>
</evidence>
<dbReference type="PROSITE" id="PS51257">
    <property type="entry name" value="PROKAR_LIPOPROTEIN"/>
    <property type="match status" value="1"/>
</dbReference>
<keyword evidence="4 7" id="KW-0812">Transmembrane</keyword>
<reference evidence="8" key="1">
    <citation type="submission" date="2016-08" db="EMBL/GenBank/DDBJ databases">
        <authorList>
            <person name="Seilhamer J.J."/>
        </authorList>
    </citation>
    <scope>NUCLEOTIDE SEQUENCE</scope>
    <source>
        <strain evidence="8">86</strain>
    </source>
</reference>
<protein>
    <submittedName>
        <fullName evidence="8">Sodium:dicarboxylate symporter</fullName>
    </submittedName>
</protein>
<evidence type="ECO:0000256" key="4">
    <source>
        <dbReference type="ARBA" id="ARBA00022692"/>
    </source>
</evidence>
<feature type="transmembrane region" description="Helical" evidence="7">
    <location>
        <begin position="83"/>
        <end position="109"/>
    </location>
</feature>
<dbReference type="PRINTS" id="PR00173">
    <property type="entry name" value="EDTRNSPORT"/>
</dbReference>
<dbReference type="PANTHER" id="PTHR42865">
    <property type="entry name" value="PROTON/GLUTAMATE-ASPARTATE SYMPORTER"/>
    <property type="match status" value="1"/>
</dbReference>
<keyword evidence="2" id="KW-0813">Transport</keyword>
<sequence>MEAVEKSKSSNNTPRIPLWMQIMIGLVLGCIIGLLWPKIGAALQPIGTAFIKAIKMIVIPLVFASVTLGIYKMGSNFKQLGRLALLSFGYFYTATGLCIVLGIVLNAIFHPGAGVALEATGNIPANLAKSINWTQFFLDLIPDNVIMAAATQKIIPTLFFAICFGISLASIGEKAKPVVNLLESIMEAMFKLTQGIIAFSPVAVAGIMAWVFATQGGSILYAMAKLVGVFYIGMLIIMVAFWIMTYMLGLKPFEMTKKISEPLLLAFTTCSSEVTLPSLMQILQRMGIPNKVVSFVVPLGYSFNTDGSAFYQALTVCFLAEAYGLQLDLPSILTILLTTLIANKGTANVTAASLVILSVILTSIGLPVEAIAIVAGVDRFIDMGRTCINVFGNTIAAILLHRFAGKGITDDIPDDDHDSSIPV</sequence>
<organism evidence="8">
    <name type="scientific">uncultured Sporomusa sp</name>
    <dbReference type="NCBI Taxonomy" id="307249"/>
    <lineage>
        <taxon>Bacteria</taxon>
        <taxon>Bacillati</taxon>
        <taxon>Bacillota</taxon>
        <taxon>Negativicutes</taxon>
        <taxon>Selenomonadales</taxon>
        <taxon>Sporomusaceae</taxon>
        <taxon>Sporomusa</taxon>
        <taxon>environmental samples</taxon>
    </lineage>
</organism>
<dbReference type="GO" id="GO:0015293">
    <property type="term" value="F:symporter activity"/>
    <property type="evidence" value="ECO:0007669"/>
    <property type="project" value="UniProtKB-KW"/>
</dbReference>
<evidence type="ECO:0000256" key="2">
    <source>
        <dbReference type="ARBA" id="ARBA00022448"/>
    </source>
</evidence>
<feature type="transmembrane region" description="Helical" evidence="7">
    <location>
        <begin position="154"/>
        <end position="171"/>
    </location>
</feature>
<dbReference type="EMBL" id="FMJE01000007">
    <property type="protein sequence ID" value="SCM83382.1"/>
    <property type="molecule type" value="Genomic_DNA"/>
</dbReference>
<dbReference type="InterPro" id="IPR001991">
    <property type="entry name" value="Na-dicarboxylate_symporter"/>
</dbReference>
<feature type="transmembrane region" description="Helical" evidence="7">
    <location>
        <begin position="16"/>
        <end position="37"/>
    </location>
</feature>
<dbReference type="GO" id="GO:0006835">
    <property type="term" value="P:dicarboxylic acid transport"/>
    <property type="evidence" value="ECO:0007669"/>
    <property type="project" value="TreeGrafter"/>
</dbReference>
<dbReference type="AlphaFoldDB" id="A0A212M0P1"/>
<dbReference type="Gene3D" id="1.10.3860.10">
    <property type="entry name" value="Sodium:dicarboxylate symporter"/>
    <property type="match status" value="1"/>
</dbReference>
<dbReference type="PANTHER" id="PTHR42865:SF7">
    <property type="entry name" value="PROTON_GLUTAMATE-ASPARTATE SYMPORTER"/>
    <property type="match status" value="1"/>
</dbReference>
<accession>A0A212M0P1</accession>
<keyword evidence="3" id="KW-1003">Cell membrane</keyword>